<dbReference type="GO" id="GO:0008033">
    <property type="term" value="P:tRNA processing"/>
    <property type="evidence" value="ECO:0007669"/>
    <property type="project" value="InterPro"/>
</dbReference>
<proteinExistence type="predicted"/>
<accession>A0AAE3DSH7</accession>
<evidence type="ECO:0000259" key="2">
    <source>
        <dbReference type="Pfam" id="PF01171"/>
    </source>
</evidence>
<dbReference type="Proteomes" id="UP001197875">
    <property type="component" value="Unassembled WGS sequence"/>
</dbReference>
<evidence type="ECO:0000313" key="4">
    <source>
        <dbReference type="Proteomes" id="UP001197875"/>
    </source>
</evidence>
<feature type="domain" description="tRNA(Ile)-lysidine/2-thiocytidine synthase N-terminal" evidence="2">
    <location>
        <begin position="26"/>
        <end position="192"/>
    </location>
</feature>
<dbReference type="Gene3D" id="3.40.50.620">
    <property type="entry name" value="HUPs"/>
    <property type="match status" value="1"/>
</dbReference>
<dbReference type="InterPro" id="IPR014729">
    <property type="entry name" value="Rossmann-like_a/b/a_fold"/>
</dbReference>
<dbReference type="SUPFAM" id="SSF52402">
    <property type="entry name" value="Adenine nucleotide alpha hydrolases-like"/>
    <property type="match status" value="1"/>
</dbReference>
<dbReference type="AlphaFoldDB" id="A0AAE3DSH7"/>
<evidence type="ECO:0000313" key="3">
    <source>
        <dbReference type="EMBL" id="MCC2189625.1"/>
    </source>
</evidence>
<dbReference type="CDD" id="cd24138">
    <property type="entry name" value="TtcA-like"/>
    <property type="match status" value="1"/>
</dbReference>
<dbReference type="RefSeq" id="WP_227614931.1">
    <property type="nucleotide sequence ID" value="NZ_JAJEPR010000009.1"/>
</dbReference>
<comment type="caution">
    <text evidence="3">The sequence shown here is derived from an EMBL/GenBank/DDBJ whole genome shotgun (WGS) entry which is preliminary data.</text>
</comment>
<dbReference type="PIRSF" id="PIRSF004976">
    <property type="entry name" value="ATPase_YdaO"/>
    <property type="match status" value="1"/>
</dbReference>
<keyword evidence="4" id="KW-1185">Reference proteome</keyword>
<dbReference type="InterPro" id="IPR035107">
    <property type="entry name" value="tRNA_thiolation_TtcA_Ctu1"/>
</dbReference>
<reference evidence="3 4" key="1">
    <citation type="submission" date="2021-10" db="EMBL/GenBank/DDBJ databases">
        <title>Anaerobic single-cell dispensing facilitates the cultivation of human gut bacteria.</title>
        <authorList>
            <person name="Afrizal A."/>
        </authorList>
    </citation>
    <scope>NUCLEOTIDE SEQUENCE [LARGE SCALE GENOMIC DNA]</scope>
    <source>
        <strain evidence="3 4">CLA-AA-H277</strain>
    </source>
</reference>
<evidence type="ECO:0000256" key="1">
    <source>
        <dbReference type="ARBA" id="ARBA00022679"/>
    </source>
</evidence>
<sequence length="246" mass="27807">MKLQRLLNLTRKAVEEYQMIQDGDRIAVGVSGGKDSLTLLYALAGLRKFYPHPFEIYAISVDLGYPGFDLSPVKELCERLAVPYTIVPTKIGEIITAAGQESHPCSLCAKIRRGALNQAAKELGCNKVAYAHHSDDIVETMMLSLMYEGRFYSFPPVTYLDGIDLTVIRPLMFVWEAEIIGFKNKYELPVVKNLCPADGHTKRQEVKELIRELNRKNPGVKERMLTAVLNGNIFDWPERFIGRSEQ</sequence>
<dbReference type="InterPro" id="IPR011063">
    <property type="entry name" value="TilS/TtcA_N"/>
</dbReference>
<dbReference type="GO" id="GO:0016740">
    <property type="term" value="F:transferase activity"/>
    <property type="evidence" value="ECO:0007669"/>
    <property type="project" value="UniProtKB-KW"/>
</dbReference>
<dbReference type="EMBL" id="JAJEPR010000009">
    <property type="protein sequence ID" value="MCC2189625.1"/>
    <property type="molecule type" value="Genomic_DNA"/>
</dbReference>
<name>A0AAE3DSH7_9FIRM</name>
<dbReference type="Pfam" id="PF01171">
    <property type="entry name" value="ATP_bind_3"/>
    <property type="match status" value="1"/>
</dbReference>
<organism evidence="3 4">
    <name type="scientific">Fusicatenibacter faecihominis</name>
    <dbReference type="NCBI Taxonomy" id="2881276"/>
    <lineage>
        <taxon>Bacteria</taxon>
        <taxon>Bacillati</taxon>
        <taxon>Bacillota</taxon>
        <taxon>Clostridia</taxon>
        <taxon>Lachnospirales</taxon>
        <taxon>Lachnospiraceae</taxon>
        <taxon>Fusicatenibacter</taxon>
    </lineage>
</organism>
<protein>
    <submittedName>
        <fullName evidence="3">tRNA 2-thiocytidine(32) synthetase TtcA</fullName>
    </submittedName>
</protein>
<dbReference type="PANTHER" id="PTHR43686:SF1">
    <property type="entry name" value="AMINOTRAN_5 DOMAIN-CONTAINING PROTEIN"/>
    <property type="match status" value="1"/>
</dbReference>
<gene>
    <name evidence="3" type="ORF">LKD71_07375</name>
</gene>
<keyword evidence="1" id="KW-0808">Transferase</keyword>
<dbReference type="PANTHER" id="PTHR43686">
    <property type="entry name" value="SULFURTRANSFERASE-RELATED"/>
    <property type="match status" value="1"/>
</dbReference>